<feature type="region of interest" description="Disordered" evidence="1">
    <location>
        <begin position="293"/>
        <end position="321"/>
    </location>
</feature>
<proteinExistence type="predicted"/>
<dbReference type="EMBL" id="CAXAMM010024514">
    <property type="protein sequence ID" value="CAK9055507.1"/>
    <property type="molecule type" value="Genomic_DNA"/>
</dbReference>
<accession>A0ABP0MXE3</accession>
<keyword evidence="3" id="KW-1185">Reference proteome</keyword>
<organism evidence="2 3">
    <name type="scientific">Durusdinium trenchii</name>
    <dbReference type="NCBI Taxonomy" id="1381693"/>
    <lineage>
        <taxon>Eukaryota</taxon>
        <taxon>Sar</taxon>
        <taxon>Alveolata</taxon>
        <taxon>Dinophyceae</taxon>
        <taxon>Suessiales</taxon>
        <taxon>Symbiodiniaceae</taxon>
        <taxon>Durusdinium</taxon>
    </lineage>
</organism>
<feature type="region of interest" description="Disordered" evidence="1">
    <location>
        <begin position="431"/>
        <end position="466"/>
    </location>
</feature>
<evidence type="ECO:0000313" key="2">
    <source>
        <dbReference type="EMBL" id="CAK9055507.1"/>
    </source>
</evidence>
<comment type="caution">
    <text evidence="2">The sequence shown here is derived from an EMBL/GenBank/DDBJ whole genome shotgun (WGS) entry which is preliminary data.</text>
</comment>
<dbReference type="Proteomes" id="UP001642464">
    <property type="component" value="Unassembled WGS sequence"/>
</dbReference>
<sequence>MCAYAQNARRDGFYTSFLDMVLLANCLDKKLMFVANVDSLEVEDSLQVLSGLLPGDICITDDQASDPSNLWYVLLTRYDCQVAKKASELNHWIPCWHRSQLGDAAFQLGLKTYEHSMISKKVKIQAVMVDCTETLEDEGEQEDEHIQAVLENAMHDMELAEAEEKCFAALHSLDLIPEQVPGDGNCGLWSILKLQDTGPSFLDEPRDLTGDEMLMNKMRSLRMDTWTDQVDSQLVLGDTLQEQSSSPLWQFLFNQLTLPETMASAIKTEPQEDPPAGPSHKHLDEKANHACLTPKKASKKDTPNDLELEPPLATPPKTAANCDDQQYRPAVFAKPPERPTHMFMQAHAEIQRGKRDAPDGVLVALNTDETAGQEFAPMKKCNQCSDGGFVALQTKILEDGKIQCPACSELLSVCGFQPEDLSRFIARLEENGPQSNAEPDGKETEAKAAKADDANEKEATDPASKEEQADAFAYVRQFAPDIELLQPGDYGKKFGYRCRICTSKNYPQGKIGELHAAKPYAVKHFLEQHMNSVTHQRQLAAKKKASEEDLVPCAGISVKDPRSGHLYALRQEFSLWSQFTNFEAHAKHKYRREANSEEGDVWYITSASCKGRCKPLGDAVRPVCDACFALTDSHAVPRNVARFGVKYYAACLLSARLFLPKADQNAVELEIQQSGLYQKDQKKMDNILRMRADNLQQFVRASICSEHTRTDAMKQFISTVVTPSLRVNVASVSDRLASTIAQFSACISAGNFSDLDTAALKVAVAAISGDLDEHPMILGLALQCQKKLQREKRGITSMCGRKNSHETEREQTLIAEAGMQLAITSGNSSLLREFGMNLQSVRVSLDILEENSLPTPALALWDANWLKENFIVANQRFRQHPGSSRCRLVVAFDETYLTRTLCQMKIGGRVGLTMKGAVRGKWLLLEICGKFMEQSQGTVKALVFDGHTCHVYIRKLLHGQTDDIDMDEADCRQALKVNKVLRKTALPSQKPEPALTPDEFRQCCANALRGALQLVSFCSNINEAFLEQDYNAWCKNPGCAKVDVEEENMCDEQGEEGQEPDQGHGKPMNCLQFLSHLEADAKFTCSTFDEAPAEPNTEEVQNSEDAGGEDPHFGACPDNDLLKHLMHLASVAEPFATESFCSPSRNSKPDMPANQLPSSLLEALTSPGNRWNWFFKWAVRLRCTSGACDRMFIKNPMNSRRASKKMNWHQQHSSKMFIAFVCF</sequence>
<reference evidence="2 3" key="1">
    <citation type="submission" date="2024-02" db="EMBL/GenBank/DDBJ databases">
        <authorList>
            <person name="Chen Y."/>
            <person name="Shah S."/>
            <person name="Dougan E. K."/>
            <person name="Thang M."/>
            <person name="Chan C."/>
        </authorList>
    </citation>
    <scope>NUCLEOTIDE SEQUENCE [LARGE SCALE GENOMIC DNA]</scope>
</reference>
<protein>
    <submittedName>
        <fullName evidence="2">Uncharacterized protein</fullName>
    </submittedName>
</protein>
<gene>
    <name evidence="2" type="ORF">SCF082_LOCUS29994</name>
</gene>
<name>A0ABP0MXE3_9DINO</name>
<feature type="compositionally biased region" description="Basic and acidic residues" evidence="1">
    <location>
        <begin position="439"/>
        <end position="466"/>
    </location>
</feature>
<evidence type="ECO:0000313" key="3">
    <source>
        <dbReference type="Proteomes" id="UP001642464"/>
    </source>
</evidence>
<evidence type="ECO:0000256" key="1">
    <source>
        <dbReference type="SAM" id="MobiDB-lite"/>
    </source>
</evidence>